<dbReference type="GeneID" id="100889699"/>
<proteinExistence type="predicted"/>
<dbReference type="Proteomes" id="UP000007110">
    <property type="component" value="Unassembled WGS sequence"/>
</dbReference>
<keyword evidence="3" id="KW-1185">Reference proteome</keyword>
<dbReference type="RefSeq" id="XP_003724090.1">
    <property type="nucleotide sequence ID" value="XM_003724042.3"/>
</dbReference>
<keyword evidence="1" id="KW-1133">Transmembrane helix</keyword>
<protein>
    <submittedName>
        <fullName evidence="2">Uncharacterized protein</fullName>
    </submittedName>
</protein>
<dbReference type="InParanoid" id="A0A7M7GFW8"/>
<organism evidence="2 3">
    <name type="scientific">Strongylocentrotus purpuratus</name>
    <name type="common">Purple sea urchin</name>
    <dbReference type="NCBI Taxonomy" id="7668"/>
    <lineage>
        <taxon>Eukaryota</taxon>
        <taxon>Metazoa</taxon>
        <taxon>Echinodermata</taxon>
        <taxon>Eleutherozoa</taxon>
        <taxon>Echinozoa</taxon>
        <taxon>Echinoidea</taxon>
        <taxon>Euechinoidea</taxon>
        <taxon>Echinacea</taxon>
        <taxon>Camarodonta</taxon>
        <taxon>Echinidea</taxon>
        <taxon>Strongylocentrotidae</taxon>
        <taxon>Strongylocentrotus</taxon>
    </lineage>
</organism>
<dbReference type="EnsemblMetazoa" id="XM_003724042">
    <property type="protein sequence ID" value="XP_003724090"/>
    <property type="gene ID" value="LOC100889699"/>
</dbReference>
<feature type="transmembrane region" description="Helical" evidence="1">
    <location>
        <begin position="95"/>
        <end position="116"/>
    </location>
</feature>
<accession>A0A7M7GFW8</accession>
<keyword evidence="1" id="KW-0472">Membrane</keyword>
<name>A0A7M7GFW8_STRPU</name>
<evidence type="ECO:0000256" key="1">
    <source>
        <dbReference type="SAM" id="Phobius"/>
    </source>
</evidence>
<dbReference type="KEGG" id="spu:100889699"/>
<sequence>MGNITTTTMVPTVSSSSTPIINIGSLSSSWSEGLSDTPIILDYSDSVQSSESSDLDEGTPTATSLTKEMLTSSCQDTGIFPDSSPPLLHGFPGGFISGVASLTLLLIIVALVVYTIRKRRRHDHALPPNVNVSALAEGVYQEYNGQPKKVEGVASTKGGDGQHYQEIITIKHDQFIANKGANKDNLVSSDNEYVYTDVGYKSDNEPTYSNVKVFLGQSPNMQSTTV</sequence>
<keyword evidence="1" id="KW-0812">Transmembrane</keyword>
<dbReference type="AlphaFoldDB" id="A0A7M7GFW8"/>
<evidence type="ECO:0000313" key="3">
    <source>
        <dbReference type="Proteomes" id="UP000007110"/>
    </source>
</evidence>
<reference evidence="3" key="1">
    <citation type="submission" date="2015-02" db="EMBL/GenBank/DDBJ databases">
        <title>Genome sequencing for Strongylocentrotus purpuratus.</title>
        <authorList>
            <person name="Murali S."/>
            <person name="Liu Y."/>
            <person name="Vee V."/>
            <person name="English A."/>
            <person name="Wang M."/>
            <person name="Skinner E."/>
            <person name="Han Y."/>
            <person name="Muzny D.M."/>
            <person name="Worley K.C."/>
            <person name="Gibbs R.A."/>
        </authorList>
    </citation>
    <scope>NUCLEOTIDE SEQUENCE</scope>
</reference>
<reference evidence="2" key="2">
    <citation type="submission" date="2021-01" db="UniProtKB">
        <authorList>
            <consortium name="EnsemblMetazoa"/>
        </authorList>
    </citation>
    <scope>IDENTIFICATION</scope>
</reference>
<evidence type="ECO:0000313" key="2">
    <source>
        <dbReference type="EnsemblMetazoa" id="XP_003724090"/>
    </source>
</evidence>